<dbReference type="STRING" id="1423739.FC85_GL001679"/>
<protein>
    <submittedName>
        <fullName evidence="1">Uncharacterized protein</fullName>
    </submittedName>
</protein>
<dbReference type="AlphaFoldDB" id="A0A0R1S2N9"/>
<evidence type="ECO:0000313" key="1">
    <source>
        <dbReference type="EMBL" id="KRL62814.1"/>
    </source>
</evidence>
<comment type="caution">
    <text evidence="1">The sequence shown here is derived from an EMBL/GenBank/DDBJ whole genome shotgun (WGS) entry which is preliminary data.</text>
</comment>
<gene>
    <name evidence="1" type="ORF">FC85_GL001679</name>
</gene>
<dbReference type="EMBL" id="AZEY01000105">
    <property type="protein sequence ID" value="KRL62814.1"/>
    <property type="molecule type" value="Genomic_DNA"/>
</dbReference>
<dbReference type="Proteomes" id="UP000052013">
    <property type="component" value="Unassembled WGS sequence"/>
</dbReference>
<reference evidence="1 2" key="1">
    <citation type="journal article" date="2015" name="Genome Announc.">
        <title>Expanding the biotechnology potential of lactobacilli through comparative genomics of 213 strains and associated genera.</title>
        <authorList>
            <person name="Sun Z."/>
            <person name="Harris H.M."/>
            <person name="McCann A."/>
            <person name="Guo C."/>
            <person name="Argimon S."/>
            <person name="Zhang W."/>
            <person name="Yang X."/>
            <person name="Jeffery I.B."/>
            <person name="Cooney J.C."/>
            <person name="Kagawa T.F."/>
            <person name="Liu W."/>
            <person name="Song Y."/>
            <person name="Salvetti E."/>
            <person name="Wrobel A."/>
            <person name="Rasinkangas P."/>
            <person name="Parkhill J."/>
            <person name="Rea M.C."/>
            <person name="O'Sullivan O."/>
            <person name="Ritari J."/>
            <person name="Douillard F.P."/>
            <person name="Paul Ross R."/>
            <person name="Yang R."/>
            <person name="Briner A.E."/>
            <person name="Felis G.E."/>
            <person name="de Vos W.M."/>
            <person name="Barrangou R."/>
            <person name="Klaenhammer T.R."/>
            <person name="Caufield P.W."/>
            <person name="Cui Y."/>
            <person name="Zhang H."/>
            <person name="O'Toole P.W."/>
        </authorList>
    </citation>
    <scope>NUCLEOTIDE SEQUENCE [LARGE SCALE GENOMIC DNA]</scope>
    <source>
        <strain evidence="1 2">DSM 14421</strain>
    </source>
</reference>
<sequence length="272" mass="30430">MKVITRLSLGLTAGLTFLIGSVLLGTTTADAKVIQNSFLTTQRTIHTTNSKKQVQLSLPKGTTVQAAKVKNQAGRKYIYINAEQLSYRLRKPLLSSKVTSNFSGWIPATKANFKQIKTPVYLSYYNTNVRKKRVNNRYFSTNSNLWQGDTLPADYASQSGNRLRVTTDGYLEYFVKSPFVYRVSKKPTAALKVQSATHPGGSGKDIMVFNSSFSPLPFQKTTGSTYTLTIRWLSAATVTAIPNENNVKELTHQYVSKIGNQDWYHRTSTTKF</sequence>
<dbReference type="RefSeq" id="WP_225427625.1">
    <property type="nucleotide sequence ID" value="NZ_AZEY01000105.1"/>
</dbReference>
<name>A0A0R1S2N9_9LACO</name>
<accession>A0A0R1S2N9</accession>
<dbReference type="PATRIC" id="fig|1423739.3.peg.1761"/>
<evidence type="ECO:0000313" key="2">
    <source>
        <dbReference type="Proteomes" id="UP000052013"/>
    </source>
</evidence>
<proteinExistence type="predicted"/>
<organism evidence="1 2">
    <name type="scientific">Lentilactobacillus diolivorans DSM 14421</name>
    <dbReference type="NCBI Taxonomy" id="1423739"/>
    <lineage>
        <taxon>Bacteria</taxon>
        <taxon>Bacillati</taxon>
        <taxon>Bacillota</taxon>
        <taxon>Bacilli</taxon>
        <taxon>Lactobacillales</taxon>
        <taxon>Lactobacillaceae</taxon>
        <taxon>Lentilactobacillus</taxon>
    </lineage>
</organism>